<evidence type="ECO:0000256" key="5">
    <source>
        <dbReference type="ARBA" id="ARBA00022729"/>
    </source>
</evidence>
<dbReference type="SUPFAM" id="SSF53756">
    <property type="entry name" value="UDP-Glycosyltransferase/glycogen phosphorylase"/>
    <property type="match status" value="1"/>
</dbReference>
<reference evidence="8" key="1">
    <citation type="submission" date="2016-11" db="UniProtKB">
        <authorList>
            <consortium name="WormBaseParasite"/>
        </authorList>
    </citation>
    <scope>IDENTIFICATION</scope>
</reference>
<proteinExistence type="inferred from homology"/>
<name>A0A1I7X363_HETBA</name>
<evidence type="ECO:0000313" key="7">
    <source>
        <dbReference type="Proteomes" id="UP000095283"/>
    </source>
</evidence>
<accession>A0A1I7X363</accession>
<evidence type="ECO:0000256" key="3">
    <source>
        <dbReference type="ARBA" id="ARBA00022676"/>
    </source>
</evidence>
<organism evidence="7 8">
    <name type="scientific">Heterorhabditis bacteriophora</name>
    <name type="common">Entomopathogenic nematode worm</name>
    <dbReference type="NCBI Taxonomy" id="37862"/>
    <lineage>
        <taxon>Eukaryota</taxon>
        <taxon>Metazoa</taxon>
        <taxon>Ecdysozoa</taxon>
        <taxon>Nematoda</taxon>
        <taxon>Chromadorea</taxon>
        <taxon>Rhabditida</taxon>
        <taxon>Rhabditina</taxon>
        <taxon>Rhabditomorpha</taxon>
        <taxon>Strongyloidea</taxon>
        <taxon>Heterorhabditidae</taxon>
        <taxon>Heterorhabditis</taxon>
    </lineage>
</organism>
<evidence type="ECO:0000256" key="1">
    <source>
        <dbReference type="ARBA" id="ARBA00009995"/>
    </source>
</evidence>
<dbReference type="PANTHER" id="PTHR48043">
    <property type="entry name" value="EG:EG0003.4 PROTEIN-RELATED"/>
    <property type="match status" value="1"/>
</dbReference>
<dbReference type="Proteomes" id="UP000095283">
    <property type="component" value="Unplaced"/>
</dbReference>
<evidence type="ECO:0000256" key="2">
    <source>
        <dbReference type="ARBA" id="ARBA00012544"/>
    </source>
</evidence>
<dbReference type="Pfam" id="PF00201">
    <property type="entry name" value="UDPGT"/>
    <property type="match status" value="1"/>
</dbReference>
<keyword evidence="7" id="KW-1185">Reference proteome</keyword>
<dbReference type="InterPro" id="IPR050271">
    <property type="entry name" value="UDP-glycosyltransferase"/>
</dbReference>
<dbReference type="AlphaFoldDB" id="A0A1I7X363"/>
<keyword evidence="4" id="KW-0808">Transferase</keyword>
<comment type="similarity">
    <text evidence="1">Belongs to the UDP-glycosyltransferase family.</text>
</comment>
<sequence>MSELVLERSTFEFLAQQLALRHHNVITVKPILIPEEPRLVKPKLHLVKEKTMKNMLPKSLYEPLERAGDVIPWKSVYEEETYSEVYWIAHNASCFKVGVPKLWLTDETLVASGFPLDLEIPPSHCYLPQFSSIVLSRLRNGICYMKEYLAQSGLPLVASLVSKRYRSLDEPISKMFAEDYTFPDINSIKQQSSMFFINTDSLLEYPRAIPPHVIPVGGLHIDHPKPLFSPWNTTIESAEAGMIIVSLGTQANSAKMTDAQLTKYRIYWSLISAMKTVLNSPKYKMIAKDISKEFRSRPSSAFSTALYYIERVGRYHGNLLTIIR</sequence>
<evidence type="ECO:0000256" key="6">
    <source>
        <dbReference type="ARBA" id="ARBA00047475"/>
    </source>
</evidence>
<dbReference type="WBParaSite" id="Hba_11819">
    <property type="protein sequence ID" value="Hba_11819"/>
    <property type="gene ID" value="Hba_11819"/>
</dbReference>
<keyword evidence="3" id="KW-0328">Glycosyltransferase</keyword>
<dbReference type="GO" id="GO:0015020">
    <property type="term" value="F:glucuronosyltransferase activity"/>
    <property type="evidence" value="ECO:0007669"/>
    <property type="project" value="UniProtKB-EC"/>
</dbReference>
<dbReference type="PANTHER" id="PTHR48043:SF18">
    <property type="entry name" value="GLUCURONOSYLTRANSFERASE"/>
    <property type="match status" value="1"/>
</dbReference>
<protein>
    <recommendedName>
        <fullName evidence="2">glucuronosyltransferase</fullName>
        <ecNumber evidence="2">2.4.1.17</ecNumber>
    </recommendedName>
</protein>
<keyword evidence="5" id="KW-0732">Signal</keyword>
<dbReference type="EC" id="2.4.1.17" evidence="2"/>
<comment type="catalytic activity">
    <reaction evidence="6">
        <text>glucuronate acceptor + UDP-alpha-D-glucuronate = acceptor beta-D-glucuronoside + UDP + H(+)</text>
        <dbReference type="Rhea" id="RHEA:21032"/>
        <dbReference type="ChEBI" id="CHEBI:15378"/>
        <dbReference type="ChEBI" id="CHEBI:58052"/>
        <dbReference type="ChEBI" id="CHEBI:58223"/>
        <dbReference type="ChEBI" id="CHEBI:132367"/>
        <dbReference type="ChEBI" id="CHEBI:132368"/>
        <dbReference type="EC" id="2.4.1.17"/>
    </reaction>
</comment>
<evidence type="ECO:0000256" key="4">
    <source>
        <dbReference type="ARBA" id="ARBA00022679"/>
    </source>
</evidence>
<evidence type="ECO:0000313" key="8">
    <source>
        <dbReference type="WBParaSite" id="Hba_11819"/>
    </source>
</evidence>
<dbReference type="InterPro" id="IPR002213">
    <property type="entry name" value="UDP_glucos_trans"/>
</dbReference>